<sequence>MHKKTIMLNSDEGLHARPAAKFVQKANKYQSEIEIEFCGSRVNGKSIIGIMSLGAYPGENITIMANGVDEKKAVEDLINFLQSGYKEI</sequence>
<dbReference type="GO" id="GO:0016740">
    <property type="term" value="F:transferase activity"/>
    <property type="evidence" value="ECO:0007669"/>
    <property type="project" value="UniProtKB-KW"/>
</dbReference>
<reference evidence="10 11" key="1">
    <citation type="submission" date="2016-02" db="EMBL/GenBank/DDBJ databases">
        <title>Genome sequence of Tissierella creatinophila DSM 6911.</title>
        <authorList>
            <person name="Poehlein A."/>
            <person name="Daniel R."/>
        </authorList>
    </citation>
    <scope>NUCLEOTIDE SEQUENCE [LARGE SCALE GENOMIC DNA]</scope>
    <source>
        <strain evidence="10 11">DSM 6911</strain>
    </source>
</reference>
<keyword evidence="11" id="KW-1185">Reference proteome</keyword>
<evidence type="ECO:0000256" key="5">
    <source>
        <dbReference type="ARBA" id="ARBA00022490"/>
    </source>
</evidence>
<accession>A0A1U7M7V8</accession>
<protein>
    <recommendedName>
        <fullName evidence="3">Phosphocarrier protein HPr</fullName>
    </recommendedName>
    <alternativeName>
        <fullName evidence="8">Histidine-containing protein</fullName>
    </alternativeName>
</protein>
<dbReference type="Proteomes" id="UP000186112">
    <property type="component" value="Unassembled WGS sequence"/>
</dbReference>
<evidence type="ECO:0000256" key="8">
    <source>
        <dbReference type="ARBA" id="ARBA00033055"/>
    </source>
</evidence>
<dbReference type="NCBIfam" id="TIGR01003">
    <property type="entry name" value="PTS_HPr_family"/>
    <property type="match status" value="1"/>
</dbReference>
<evidence type="ECO:0000256" key="6">
    <source>
        <dbReference type="ARBA" id="ARBA00022597"/>
    </source>
</evidence>
<dbReference type="InterPro" id="IPR000032">
    <property type="entry name" value="HPr-like"/>
</dbReference>
<dbReference type="PRINTS" id="PR00107">
    <property type="entry name" value="PHOSPHOCPHPR"/>
</dbReference>
<dbReference type="GO" id="GO:0009401">
    <property type="term" value="P:phosphoenolpyruvate-dependent sugar phosphotransferase system"/>
    <property type="evidence" value="ECO:0007669"/>
    <property type="project" value="UniProtKB-KW"/>
</dbReference>
<dbReference type="InterPro" id="IPR035895">
    <property type="entry name" value="HPr-like_sf"/>
</dbReference>
<organism evidence="10 11">
    <name type="scientific">Tissierella creatinophila DSM 6911</name>
    <dbReference type="NCBI Taxonomy" id="1123403"/>
    <lineage>
        <taxon>Bacteria</taxon>
        <taxon>Bacillati</taxon>
        <taxon>Bacillota</taxon>
        <taxon>Tissierellia</taxon>
        <taxon>Tissierellales</taxon>
        <taxon>Tissierellaceae</taxon>
        <taxon>Tissierella</taxon>
    </lineage>
</organism>
<dbReference type="AlphaFoldDB" id="A0A1U7M7V8"/>
<evidence type="ECO:0000259" key="9">
    <source>
        <dbReference type="PROSITE" id="PS51350"/>
    </source>
</evidence>
<dbReference type="PROSITE" id="PS51350">
    <property type="entry name" value="PTS_HPR_DOM"/>
    <property type="match status" value="1"/>
</dbReference>
<dbReference type="InterPro" id="IPR001020">
    <property type="entry name" value="PTS_HPr_His_P_site"/>
</dbReference>
<evidence type="ECO:0000256" key="2">
    <source>
        <dbReference type="ARBA" id="ARBA00004496"/>
    </source>
</evidence>
<evidence type="ECO:0000256" key="1">
    <source>
        <dbReference type="ARBA" id="ARBA00003681"/>
    </source>
</evidence>
<keyword evidence="4" id="KW-0813">Transport</keyword>
<dbReference type="PANTHER" id="PTHR33705:SF1">
    <property type="entry name" value="PHOSPHOCARRIER PROTEIN HPR"/>
    <property type="match status" value="1"/>
</dbReference>
<dbReference type="InterPro" id="IPR050399">
    <property type="entry name" value="HPr"/>
</dbReference>
<proteinExistence type="predicted"/>
<dbReference type="PANTHER" id="PTHR33705">
    <property type="entry name" value="PHOSPHOCARRIER PROTEIN HPR"/>
    <property type="match status" value="1"/>
</dbReference>
<dbReference type="PROSITE" id="PS00589">
    <property type="entry name" value="PTS_HPR_SER"/>
    <property type="match status" value="1"/>
</dbReference>
<dbReference type="RefSeq" id="WP_075725241.1">
    <property type="nucleotide sequence ID" value="NZ_LTDM01000010.1"/>
</dbReference>
<dbReference type="OrthoDB" id="9809047at2"/>
<dbReference type="GO" id="GO:0005737">
    <property type="term" value="C:cytoplasm"/>
    <property type="evidence" value="ECO:0007669"/>
    <property type="project" value="UniProtKB-SubCell"/>
</dbReference>
<keyword evidence="7" id="KW-0598">Phosphotransferase system</keyword>
<dbReference type="SUPFAM" id="SSF55594">
    <property type="entry name" value="HPr-like"/>
    <property type="match status" value="1"/>
</dbReference>
<dbReference type="Pfam" id="PF00381">
    <property type="entry name" value="PTS-HPr"/>
    <property type="match status" value="1"/>
</dbReference>
<evidence type="ECO:0000313" key="10">
    <source>
        <dbReference type="EMBL" id="OLS03299.1"/>
    </source>
</evidence>
<evidence type="ECO:0000256" key="3">
    <source>
        <dbReference type="ARBA" id="ARBA00020422"/>
    </source>
</evidence>
<dbReference type="Gene3D" id="3.30.1340.10">
    <property type="entry name" value="HPr-like"/>
    <property type="match status" value="1"/>
</dbReference>
<keyword evidence="5" id="KW-0963">Cytoplasm</keyword>
<comment type="caution">
    <text evidence="10">The sequence shown here is derived from an EMBL/GenBank/DDBJ whole genome shotgun (WGS) entry which is preliminary data.</text>
</comment>
<evidence type="ECO:0000313" key="11">
    <source>
        <dbReference type="Proteomes" id="UP000186112"/>
    </source>
</evidence>
<gene>
    <name evidence="10" type="primary">ptsH</name>
    <name evidence="10" type="ORF">TICRE_07270</name>
</gene>
<evidence type="ECO:0000256" key="4">
    <source>
        <dbReference type="ARBA" id="ARBA00022448"/>
    </source>
</evidence>
<dbReference type="PROSITE" id="PS00369">
    <property type="entry name" value="PTS_HPR_HIS"/>
    <property type="match status" value="1"/>
</dbReference>
<keyword evidence="10" id="KW-0808">Transferase</keyword>
<name>A0A1U7M7V8_TISCR</name>
<keyword evidence="6" id="KW-0762">Sugar transport</keyword>
<dbReference type="EMBL" id="LTDM01000010">
    <property type="protein sequence ID" value="OLS03299.1"/>
    <property type="molecule type" value="Genomic_DNA"/>
</dbReference>
<dbReference type="CDD" id="cd00367">
    <property type="entry name" value="PTS-HPr_like"/>
    <property type="match status" value="1"/>
</dbReference>
<feature type="domain" description="HPr" evidence="9">
    <location>
        <begin position="1"/>
        <end position="88"/>
    </location>
</feature>
<comment type="subcellular location">
    <subcellularLocation>
        <location evidence="2">Cytoplasm</location>
    </subcellularLocation>
</comment>
<comment type="function">
    <text evidence="1">General (non sugar-specific) component of the phosphoenolpyruvate-dependent sugar phosphotransferase system (sugar PTS). This major carbohydrate active-transport system catalyzes the phosphorylation of incoming sugar substrates concomitantly with their translocation across the cell membrane. The phosphoryl group from phosphoenolpyruvate (PEP) is transferred to the phosphoryl carrier protein HPr by enzyme I. Phospho-HPr then transfers it to the PTS EIIA domain.</text>
</comment>
<evidence type="ECO:0000256" key="7">
    <source>
        <dbReference type="ARBA" id="ARBA00022683"/>
    </source>
</evidence>
<dbReference type="InterPro" id="IPR002114">
    <property type="entry name" value="PTS_HPr_Ser_P_site"/>
</dbReference>